<keyword evidence="2" id="KW-1185">Reference proteome</keyword>
<comment type="caution">
    <text evidence="1">The sequence shown here is derived from an EMBL/GenBank/DDBJ whole genome shotgun (WGS) entry which is preliminary data.</text>
</comment>
<dbReference type="AlphaFoldDB" id="A0A1V6PAD1"/>
<gene>
    <name evidence="1" type="ORF">PENANT_c193G06442</name>
</gene>
<reference evidence="2" key="1">
    <citation type="journal article" date="2017" name="Nat. Microbiol.">
        <title>Global analysis of biosynthetic gene clusters reveals vast potential of secondary metabolite production in Penicillium species.</title>
        <authorList>
            <person name="Nielsen J.C."/>
            <person name="Grijseels S."/>
            <person name="Prigent S."/>
            <person name="Ji B."/>
            <person name="Dainat J."/>
            <person name="Nielsen K.F."/>
            <person name="Frisvad J.C."/>
            <person name="Workman M."/>
            <person name="Nielsen J."/>
        </authorList>
    </citation>
    <scope>NUCLEOTIDE SEQUENCE [LARGE SCALE GENOMIC DNA]</scope>
    <source>
        <strain evidence="2">IBT 31811</strain>
    </source>
</reference>
<dbReference type="EMBL" id="MDYN01000193">
    <property type="protein sequence ID" value="OQD73990.1"/>
    <property type="molecule type" value="Genomic_DNA"/>
</dbReference>
<evidence type="ECO:0000313" key="2">
    <source>
        <dbReference type="Proteomes" id="UP000191672"/>
    </source>
</evidence>
<sequence length="89" mass="9625">MAQEFKVVARNCGATVTFDSSSDVFSSTLRQNHHIDWGFLHVPAQLRACISASTAPPTTIEAQAAYFRVITSESAFVFYGQSLPASAVL</sequence>
<accession>A0A1V6PAD1</accession>
<evidence type="ECO:0000313" key="1">
    <source>
        <dbReference type="EMBL" id="OQD73990.1"/>
    </source>
</evidence>
<name>A0A1V6PAD1_9EURO</name>
<organism evidence="1 2">
    <name type="scientific">Penicillium antarcticum</name>
    <dbReference type="NCBI Taxonomy" id="416450"/>
    <lineage>
        <taxon>Eukaryota</taxon>
        <taxon>Fungi</taxon>
        <taxon>Dikarya</taxon>
        <taxon>Ascomycota</taxon>
        <taxon>Pezizomycotina</taxon>
        <taxon>Eurotiomycetes</taxon>
        <taxon>Eurotiomycetidae</taxon>
        <taxon>Eurotiales</taxon>
        <taxon>Aspergillaceae</taxon>
        <taxon>Penicillium</taxon>
    </lineage>
</organism>
<dbReference type="Proteomes" id="UP000191672">
    <property type="component" value="Unassembled WGS sequence"/>
</dbReference>
<proteinExistence type="predicted"/>
<protein>
    <submittedName>
        <fullName evidence="1">Uncharacterized protein</fullName>
    </submittedName>
</protein>